<dbReference type="SUPFAM" id="SSF54534">
    <property type="entry name" value="FKBP-like"/>
    <property type="match status" value="1"/>
</dbReference>
<evidence type="ECO:0000256" key="5">
    <source>
        <dbReference type="PROSITE-ProRule" id="PRU00277"/>
    </source>
</evidence>
<dbReference type="OrthoDB" id="1902587at2759"/>
<reference evidence="8 9" key="1">
    <citation type="journal article" date="2012" name="Genome Biol.">
        <title>Genome and low-iron response of an oceanic diatom adapted to chronic iron limitation.</title>
        <authorList>
            <person name="Lommer M."/>
            <person name="Specht M."/>
            <person name="Roy A.S."/>
            <person name="Kraemer L."/>
            <person name="Andreson R."/>
            <person name="Gutowska M.A."/>
            <person name="Wolf J."/>
            <person name="Bergner S.V."/>
            <person name="Schilhabel M.B."/>
            <person name="Klostermeier U.C."/>
            <person name="Beiko R.G."/>
            <person name="Rosenstiel P."/>
            <person name="Hippler M."/>
            <person name="Laroche J."/>
        </authorList>
    </citation>
    <scope>NUCLEOTIDE SEQUENCE [LARGE SCALE GENOMIC DNA]</scope>
    <source>
        <strain evidence="8 9">CCMP1005</strain>
    </source>
</reference>
<feature type="signal peptide" evidence="6">
    <location>
        <begin position="1"/>
        <end position="19"/>
    </location>
</feature>
<dbReference type="InterPro" id="IPR001179">
    <property type="entry name" value="PPIase_FKBP_dom"/>
</dbReference>
<dbReference type="InterPro" id="IPR046357">
    <property type="entry name" value="PPIase_dom_sf"/>
</dbReference>
<sequence length="201" mass="21811">MRVLLSTIASLALSAKVSAFGLLAPSSGGGGDGDGDVELDYETQWGVDDSYTTTATGLQYKDEVVGTGDSSPEDGGTIELHYSFWFDDFSDEECRETGKKYFSTRGPSNPKSTPMSFQLGETQILEGWSEGMKTMKAGGKRILIIPPELAYGDAGIPQKNNVFPAIPGGSYLRFEIELVKVDNSAFTKFRQWLPKPSSILE</sequence>
<dbReference type="Pfam" id="PF00254">
    <property type="entry name" value="FKBP_C"/>
    <property type="match status" value="1"/>
</dbReference>
<keyword evidence="4 5" id="KW-0413">Isomerase</keyword>
<feature type="chain" id="PRO_5003837362" description="peptidylprolyl isomerase" evidence="6">
    <location>
        <begin position="20"/>
        <end position="201"/>
    </location>
</feature>
<evidence type="ECO:0000256" key="4">
    <source>
        <dbReference type="ARBA" id="ARBA00023235"/>
    </source>
</evidence>
<dbReference type="Gene3D" id="3.10.50.40">
    <property type="match status" value="1"/>
</dbReference>
<accession>K0STX6</accession>
<dbReference type="eggNOG" id="KOG0543">
    <property type="taxonomic scope" value="Eukaryota"/>
</dbReference>
<evidence type="ECO:0000256" key="3">
    <source>
        <dbReference type="ARBA" id="ARBA00023110"/>
    </source>
</evidence>
<dbReference type="PANTHER" id="PTHR43811:SF19">
    <property type="entry name" value="39 KDA FK506-BINDING NUCLEAR PROTEIN"/>
    <property type="match status" value="1"/>
</dbReference>
<keyword evidence="9" id="KW-1185">Reference proteome</keyword>
<dbReference type="PROSITE" id="PS50059">
    <property type="entry name" value="FKBP_PPIASE"/>
    <property type="match status" value="1"/>
</dbReference>
<gene>
    <name evidence="8" type="ORF">THAOC_08867</name>
</gene>
<evidence type="ECO:0000256" key="1">
    <source>
        <dbReference type="ARBA" id="ARBA00000971"/>
    </source>
</evidence>
<evidence type="ECO:0000313" key="8">
    <source>
        <dbReference type="EMBL" id="EJK69838.1"/>
    </source>
</evidence>
<dbReference type="AlphaFoldDB" id="K0STX6"/>
<evidence type="ECO:0000256" key="6">
    <source>
        <dbReference type="SAM" id="SignalP"/>
    </source>
</evidence>
<comment type="caution">
    <text evidence="8">The sequence shown here is derived from an EMBL/GenBank/DDBJ whole genome shotgun (WGS) entry which is preliminary data.</text>
</comment>
<evidence type="ECO:0000259" key="7">
    <source>
        <dbReference type="PROSITE" id="PS50059"/>
    </source>
</evidence>
<protein>
    <recommendedName>
        <fullName evidence="2 5">peptidylprolyl isomerase</fullName>
        <ecNumber evidence="2 5">5.2.1.8</ecNumber>
    </recommendedName>
</protein>
<dbReference type="EMBL" id="AGNL01009484">
    <property type="protein sequence ID" value="EJK69838.1"/>
    <property type="molecule type" value="Genomic_DNA"/>
</dbReference>
<dbReference type="EC" id="5.2.1.8" evidence="2 5"/>
<dbReference type="GO" id="GO:0003755">
    <property type="term" value="F:peptidyl-prolyl cis-trans isomerase activity"/>
    <property type="evidence" value="ECO:0007669"/>
    <property type="project" value="UniProtKB-KW"/>
</dbReference>
<dbReference type="Proteomes" id="UP000266841">
    <property type="component" value="Unassembled WGS sequence"/>
</dbReference>
<evidence type="ECO:0000256" key="2">
    <source>
        <dbReference type="ARBA" id="ARBA00013194"/>
    </source>
</evidence>
<name>K0STX6_THAOC</name>
<keyword evidence="6" id="KW-0732">Signal</keyword>
<evidence type="ECO:0000313" key="9">
    <source>
        <dbReference type="Proteomes" id="UP000266841"/>
    </source>
</evidence>
<dbReference type="PANTHER" id="PTHR43811">
    <property type="entry name" value="FKBP-TYPE PEPTIDYL-PROLYL CIS-TRANS ISOMERASE FKPA"/>
    <property type="match status" value="1"/>
</dbReference>
<comment type="catalytic activity">
    <reaction evidence="1 5">
        <text>[protein]-peptidylproline (omega=180) = [protein]-peptidylproline (omega=0)</text>
        <dbReference type="Rhea" id="RHEA:16237"/>
        <dbReference type="Rhea" id="RHEA-COMP:10747"/>
        <dbReference type="Rhea" id="RHEA-COMP:10748"/>
        <dbReference type="ChEBI" id="CHEBI:83833"/>
        <dbReference type="ChEBI" id="CHEBI:83834"/>
        <dbReference type="EC" id="5.2.1.8"/>
    </reaction>
</comment>
<proteinExistence type="predicted"/>
<feature type="domain" description="PPIase FKBP-type" evidence="7">
    <location>
        <begin position="75"/>
        <end position="182"/>
    </location>
</feature>
<keyword evidence="3 5" id="KW-0697">Rotamase</keyword>
<organism evidence="8 9">
    <name type="scientific">Thalassiosira oceanica</name>
    <name type="common">Marine diatom</name>
    <dbReference type="NCBI Taxonomy" id="159749"/>
    <lineage>
        <taxon>Eukaryota</taxon>
        <taxon>Sar</taxon>
        <taxon>Stramenopiles</taxon>
        <taxon>Ochrophyta</taxon>
        <taxon>Bacillariophyta</taxon>
        <taxon>Coscinodiscophyceae</taxon>
        <taxon>Thalassiosirophycidae</taxon>
        <taxon>Thalassiosirales</taxon>
        <taxon>Thalassiosiraceae</taxon>
        <taxon>Thalassiosira</taxon>
    </lineage>
</organism>